<accession>A0A915IXX9</accession>
<dbReference type="AlphaFoldDB" id="A0A915IXX9"/>
<proteinExistence type="predicted"/>
<protein>
    <submittedName>
        <fullName evidence="2">Secreted protein</fullName>
    </submittedName>
</protein>
<keyword evidence="1" id="KW-1185">Reference proteome</keyword>
<dbReference type="Proteomes" id="UP000887565">
    <property type="component" value="Unplaced"/>
</dbReference>
<reference evidence="2" key="1">
    <citation type="submission" date="2022-11" db="UniProtKB">
        <authorList>
            <consortium name="WormBaseParasite"/>
        </authorList>
    </citation>
    <scope>IDENTIFICATION</scope>
</reference>
<name>A0A915IXX9_ROMCU</name>
<organism evidence="1 2">
    <name type="scientific">Romanomermis culicivorax</name>
    <name type="common">Nematode worm</name>
    <dbReference type="NCBI Taxonomy" id="13658"/>
    <lineage>
        <taxon>Eukaryota</taxon>
        <taxon>Metazoa</taxon>
        <taxon>Ecdysozoa</taxon>
        <taxon>Nematoda</taxon>
        <taxon>Enoplea</taxon>
        <taxon>Dorylaimia</taxon>
        <taxon>Mermithida</taxon>
        <taxon>Mermithoidea</taxon>
        <taxon>Mermithidae</taxon>
        <taxon>Romanomermis</taxon>
    </lineage>
</organism>
<sequence length="114" mass="11909">MVAAGQSPPVFGLLSSSLMVMQQQLLWAARWMSSTAGDDGSPSNRILSTRVVRIVPSVINSSAHQATSGLNIRSAAGADSTTLAVVSVSTSNGSLSSANGRKEMDEILICLFRK</sequence>
<evidence type="ECO:0000313" key="1">
    <source>
        <dbReference type="Proteomes" id="UP000887565"/>
    </source>
</evidence>
<evidence type="ECO:0000313" key="2">
    <source>
        <dbReference type="WBParaSite" id="nRc.2.0.1.t19056-RA"/>
    </source>
</evidence>
<dbReference type="WBParaSite" id="nRc.2.0.1.t19056-RA">
    <property type="protein sequence ID" value="nRc.2.0.1.t19056-RA"/>
    <property type="gene ID" value="nRc.2.0.1.g19056"/>
</dbReference>